<keyword evidence="4" id="KW-1185">Reference proteome</keyword>
<evidence type="ECO:0000313" key="3">
    <source>
        <dbReference type="EMBL" id="KAK4473582.1"/>
    </source>
</evidence>
<feature type="region of interest" description="Disordered" evidence="2">
    <location>
        <begin position="508"/>
        <end position="538"/>
    </location>
</feature>
<keyword evidence="1" id="KW-0175">Coiled coil</keyword>
<feature type="region of interest" description="Disordered" evidence="2">
    <location>
        <begin position="675"/>
        <end position="790"/>
    </location>
</feature>
<dbReference type="Proteomes" id="UP001292079">
    <property type="component" value="Unassembled WGS sequence"/>
</dbReference>
<reference evidence="3" key="2">
    <citation type="journal article" date="2023" name="Infect Dis Poverty">
        <title>Chromosome-scale genome of the human blood fluke Schistosoma mekongi and its implications for public health.</title>
        <authorList>
            <person name="Zhou M."/>
            <person name="Xu L."/>
            <person name="Xu D."/>
            <person name="Chen W."/>
            <person name="Khan J."/>
            <person name="Hu Y."/>
            <person name="Huang H."/>
            <person name="Wei H."/>
            <person name="Zhang Y."/>
            <person name="Chusongsang P."/>
            <person name="Tanasarnprasert K."/>
            <person name="Hu X."/>
            <person name="Limpanont Y."/>
            <person name="Lv Z."/>
        </authorList>
    </citation>
    <scope>NUCLEOTIDE SEQUENCE</scope>
    <source>
        <strain evidence="3">LV_2022a</strain>
    </source>
</reference>
<dbReference type="AlphaFoldDB" id="A0AAE1ZGV1"/>
<proteinExistence type="predicted"/>
<gene>
    <name evidence="3" type="ORF">MN116_002937</name>
</gene>
<feature type="compositionally biased region" description="Polar residues" evidence="2">
    <location>
        <begin position="755"/>
        <end position="790"/>
    </location>
</feature>
<evidence type="ECO:0000256" key="1">
    <source>
        <dbReference type="SAM" id="Coils"/>
    </source>
</evidence>
<reference evidence="3" key="1">
    <citation type="submission" date="2022-04" db="EMBL/GenBank/DDBJ databases">
        <authorList>
            <person name="Xu L."/>
            <person name="Lv Z."/>
        </authorList>
    </citation>
    <scope>NUCLEOTIDE SEQUENCE</scope>
    <source>
        <strain evidence="3">LV_2022a</strain>
    </source>
</reference>
<comment type="caution">
    <text evidence="3">The sequence shown here is derived from an EMBL/GenBank/DDBJ whole genome shotgun (WGS) entry which is preliminary data.</text>
</comment>
<name>A0AAE1ZGV1_SCHME</name>
<evidence type="ECO:0000256" key="2">
    <source>
        <dbReference type="SAM" id="MobiDB-lite"/>
    </source>
</evidence>
<evidence type="ECO:0000313" key="4">
    <source>
        <dbReference type="Proteomes" id="UP001292079"/>
    </source>
</evidence>
<feature type="compositionally biased region" description="Polar residues" evidence="2">
    <location>
        <begin position="689"/>
        <end position="698"/>
    </location>
</feature>
<dbReference type="EMBL" id="JALJAT010000002">
    <property type="protein sequence ID" value="KAK4473582.1"/>
    <property type="molecule type" value="Genomic_DNA"/>
</dbReference>
<feature type="region of interest" description="Disordered" evidence="2">
    <location>
        <begin position="587"/>
        <end position="621"/>
    </location>
</feature>
<protein>
    <submittedName>
        <fullName evidence="3">Uncharacterized protein</fullName>
    </submittedName>
</protein>
<accession>A0AAE1ZGV1</accession>
<feature type="coiled-coil region" evidence="1">
    <location>
        <begin position="202"/>
        <end position="279"/>
    </location>
</feature>
<sequence>MEADPRLVLSSTVSDINNLRNDIVNISSVLRACDFQNVDDDANGTVVIPMNLTPRELYPCKKMSEISSSYDSIISDLRIIRNRLSDTWDAFTSYSEQLKATFSYFNAFSEVSKSTQFEDTCQGFVQTGDDFYHLLNQLAKGLQSGLFFHVRELSTFSLNKVVGEFIDQYNELNIKYNELLAMSSQIPIKQLSCTYLDQTAVFEMLEKEISNSAKEVEQVRSSFESRLNAITSDWECERSKLMTDLHKKEVTIEKLQQVVEEKETMYLRLKGDLDELAQRFCSKENIPVGQNASLYQVKSFIMKLEKKCSWIWDVLYENCIEMTHSVLPNPVDQKKTLNKVILERNELHDHLFQTKQELISLKNLHTELTNQLKTKNDELNVMFEKSSKLQERVSHYRELVNKLCDPKVAAAFANNVRQNLSSNKLVDVQCTTNSSSTTSTPIINSTINNNLTASVQSEQENSLTTVSTLLLSKASPRKSSETSSTSILSRVGAAVTAIANVITSPKRLQQSPEYFSENKRSRPSVSAAEPRVSGKSEEKPVFFDSIPSKISHPILSTKSNDFILPDKPITSSTTQDGIGLVRHSSTRKPLTELPGPKVKSPTTKSDHFLSPFSSTSQPKKEYFDKNYSKPITNSHFLHPKKIDPDFSFLQHGPLAESTTQLPQDLLRSIHANIGKDSNVDRRPPEFINRLTTSKSPNEINDLFITPASKPLNPSWQVPKQEPLKQKPSSEVHNINTLFGNPNDAPRTVDQKKQNEPYSTMSINQKVQRNPSVATLNKKPTNATPQECNPS</sequence>
<organism evidence="3 4">
    <name type="scientific">Schistosoma mekongi</name>
    <name type="common">Parasitic worm</name>
    <dbReference type="NCBI Taxonomy" id="38744"/>
    <lineage>
        <taxon>Eukaryota</taxon>
        <taxon>Metazoa</taxon>
        <taxon>Spiralia</taxon>
        <taxon>Lophotrochozoa</taxon>
        <taxon>Platyhelminthes</taxon>
        <taxon>Trematoda</taxon>
        <taxon>Digenea</taxon>
        <taxon>Strigeidida</taxon>
        <taxon>Schistosomatoidea</taxon>
        <taxon>Schistosomatidae</taxon>
        <taxon>Schistosoma</taxon>
    </lineage>
</organism>
<feature type="compositionally biased region" description="Polar residues" evidence="2">
    <location>
        <begin position="730"/>
        <end position="739"/>
    </location>
</feature>